<gene>
    <name evidence="14" type="ORF">D9619_005934</name>
</gene>
<keyword evidence="10" id="KW-0326">Glycosidase</keyword>
<dbReference type="SUPFAM" id="SSF55945">
    <property type="entry name" value="TATA-box binding protein-like"/>
    <property type="match status" value="1"/>
</dbReference>
<comment type="caution">
    <text evidence="14">The sequence shown here is derived from an EMBL/GenBank/DDBJ whole genome shotgun (WGS) entry which is preliminary data.</text>
</comment>
<proteinExistence type="inferred from homology"/>
<evidence type="ECO:0000259" key="13">
    <source>
        <dbReference type="SMART" id="SM00478"/>
    </source>
</evidence>
<dbReference type="EC" id="4.2.99.18" evidence="3"/>
<sequence>MSLAGFKSIPLPLAQCSLPAVLKCGQSFRWSVLTPSDTSESASASTSDIAKPDIKEPEAPRVEYRLCLKDRVVCLRQSPTAIYYRSVFPGTPSSNLIASESDATRDAETLAWLRDYFQLDIDLVALYKQWAEKDKVFSKFQERFEGIRILRQDPWENLVSFICSSNNNISRITKMVQNLCTYYSPSLLTLEHPFIADEVLAYHPFPPPSALAGSNAGQHLRTLGFGYRADFIQRTAKMLVDDHGLTTPQAPANPMEASEIWLLELRKSSTDDARAELLKFVGVGRKVADCVLLMSMDKKEVVPVDTHVYQIAVKQYGMKGSASGKPSMTPKLYEDINAKFKGIWGDYAGWAHTVLFTADLKSFATYGLPAGASPSPSSSPSPRKRTVKSDKMAASAPALLQRTSSDSPLKRKVFEDPLDENSLTEAKAELSTPELSKLVKDTEEHLSIVERVKRRKRNDKSAS</sequence>
<dbReference type="PANTHER" id="PTHR10242:SF2">
    <property type="entry name" value="N-GLYCOSYLASE_DNA LYASE"/>
    <property type="match status" value="1"/>
</dbReference>
<evidence type="ECO:0000256" key="9">
    <source>
        <dbReference type="ARBA" id="ARBA00023268"/>
    </source>
</evidence>
<dbReference type="InterPro" id="IPR003265">
    <property type="entry name" value="HhH-GPD_domain"/>
</dbReference>
<accession>A0A8H5FBT4</accession>
<dbReference type="Gene3D" id="1.10.1670.10">
    <property type="entry name" value="Helix-hairpin-Helix base-excision DNA repair enzymes (C-terminal)"/>
    <property type="match status" value="1"/>
</dbReference>
<dbReference type="InterPro" id="IPR023170">
    <property type="entry name" value="HhH_base_excis_C"/>
</dbReference>
<dbReference type="PANTHER" id="PTHR10242">
    <property type="entry name" value="8-OXOGUANINE DNA GLYCOSYLASE"/>
    <property type="match status" value="1"/>
</dbReference>
<dbReference type="GO" id="GO:0140078">
    <property type="term" value="F:class I DNA-(apurinic or apyrimidinic site) endonuclease activity"/>
    <property type="evidence" value="ECO:0007669"/>
    <property type="project" value="UniProtKB-EC"/>
</dbReference>
<dbReference type="AlphaFoldDB" id="A0A8H5FBT4"/>
<organism evidence="14 15">
    <name type="scientific">Psilocybe cf. subviscida</name>
    <dbReference type="NCBI Taxonomy" id="2480587"/>
    <lineage>
        <taxon>Eukaryota</taxon>
        <taxon>Fungi</taxon>
        <taxon>Dikarya</taxon>
        <taxon>Basidiomycota</taxon>
        <taxon>Agaricomycotina</taxon>
        <taxon>Agaricomycetes</taxon>
        <taxon>Agaricomycetidae</taxon>
        <taxon>Agaricales</taxon>
        <taxon>Agaricineae</taxon>
        <taxon>Strophariaceae</taxon>
        <taxon>Psilocybe</taxon>
    </lineage>
</organism>
<evidence type="ECO:0000256" key="6">
    <source>
        <dbReference type="ARBA" id="ARBA00023204"/>
    </source>
</evidence>
<evidence type="ECO:0000256" key="10">
    <source>
        <dbReference type="ARBA" id="ARBA00023295"/>
    </source>
</evidence>
<feature type="domain" description="HhH-GPD" evidence="13">
    <location>
        <begin position="163"/>
        <end position="359"/>
    </location>
</feature>
<comment type="similarity">
    <text evidence="2">Belongs to the type-1 OGG1 family.</text>
</comment>
<dbReference type="GO" id="GO:0034039">
    <property type="term" value="F:8-oxo-7,8-dihydroguanine DNA N-glycosylase activity"/>
    <property type="evidence" value="ECO:0007669"/>
    <property type="project" value="TreeGrafter"/>
</dbReference>
<dbReference type="GO" id="GO:0003684">
    <property type="term" value="F:damaged DNA binding"/>
    <property type="evidence" value="ECO:0007669"/>
    <property type="project" value="InterPro"/>
</dbReference>
<dbReference type="InterPro" id="IPR052054">
    <property type="entry name" value="Oxidative_DNA_repair_enzyme"/>
</dbReference>
<keyword evidence="5" id="KW-0378">Hydrolase</keyword>
<dbReference type="OrthoDB" id="238681at2759"/>
<evidence type="ECO:0000256" key="2">
    <source>
        <dbReference type="ARBA" id="ARBA00010679"/>
    </source>
</evidence>
<evidence type="ECO:0000256" key="3">
    <source>
        <dbReference type="ARBA" id="ARBA00012720"/>
    </source>
</evidence>
<dbReference type="FunFam" id="1.10.1670.10:FF:000005">
    <property type="entry name" value="N-glycosylase/DNA lyase OGG1"/>
    <property type="match status" value="1"/>
</dbReference>
<keyword evidence="15" id="KW-1185">Reference proteome</keyword>
<dbReference type="InterPro" id="IPR011257">
    <property type="entry name" value="DNA_glycosylase"/>
</dbReference>
<dbReference type="CDD" id="cd00056">
    <property type="entry name" value="ENDO3c"/>
    <property type="match status" value="1"/>
</dbReference>
<evidence type="ECO:0000313" key="14">
    <source>
        <dbReference type="EMBL" id="KAF5331064.1"/>
    </source>
</evidence>
<dbReference type="EMBL" id="JAACJJ010000001">
    <property type="protein sequence ID" value="KAF5331064.1"/>
    <property type="molecule type" value="Genomic_DNA"/>
</dbReference>
<evidence type="ECO:0000256" key="5">
    <source>
        <dbReference type="ARBA" id="ARBA00022801"/>
    </source>
</evidence>
<dbReference type="GO" id="GO:0006285">
    <property type="term" value="P:base-excision repair, AP site formation"/>
    <property type="evidence" value="ECO:0007669"/>
    <property type="project" value="TreeGrafter"/>
</dbReference>
<evidence type="ECO:0000256" key="8">
    <source>
        <dbReference type="ARBA" id="ARBA00023242"/>
    </source>
</evidence>
<reference evidence="14 15" key="1">
    <citation type="journal article" date="2020" name="ISME J.">
        <title>Uncovering the hidden diversity of litter-decomposition mechanisms in mushroom-forming fungi.</title>
        <authorList>
            <person name="Floudas D."/>
            <person name="Bentzer J."/>
            <person name="Ahren D."/>
            <person name="Johansson T."/>
            <person name="Persson P."/>
            <person name="Tunlid A."/>
        </authorList>
    </citation>
    <scope>NUCLEOTIDE SEQUENCE [LARGE SCALE GENOMIC DNA]</scope>
    <source>
        <strain evidence="14 15">CBS 101986</strain>
    </source>
</reference>
<evidence type="ECO:0000256" key="7">
    <source>
        <dbReference type="ARBA" id="ARBA00023239"/>
    </source>
</evidence>
<keyword evidence="9" id="KW-0511">Multifunctional enzyme</keyword>
<keyword evidence="8" id="KW-0539">Nucleus</keyword>
<evidence type="ECO:0000256" key="4">
    <source>
        <dbReference type="ARBA" id="ARBA00022763"/>
    </source>
</evidence>
<dbReference type="SUPFAM" id="SSF48150">
    <property type="entry name" value="DNA-glycosylase"/>
    <property type="match status" value="1"/>
</dbReference>
<feature type="region of interest" description="Disordered" evidence="12">
    <location>
        <begin position="370"/>
        <end position="418"/>
    </location>
</feature>
<dbReference type="SMART" id="SM00478">
    <property type="entry name" value="ENDO3c"/>
    <property type="match status" value="1"/>
</dbReference>
<keyword evidence="6" id="KW-0234">DNA repair</keyword>
<dbReference type="GO" id="GO:0005634">
    <property type="term" value="C:nucleus"/>
    <property type="evidence" value="ECO:0007669"/>
    <property type="project" value="UniProtKB-SubCell"/>
</dbReference>
<evidence type="ECO:0000313" key="15">
    <source>
        <dbReference type="Proteomes" id="UP000567179"/>
    </source>
</evidence>
<dbReference type="InterPro" id="IPR012904">
    <property type="entry name" value="OGG_N"/>
</dbReference>
<keyword evidence="7" id="KW-0456">Lyase</keyword>
<comment type="catalytic activity">
    <reaction evidence="11">
        <text>2'-deoxyribonucleotide-(2'-deoxyribose 5'-phosphate)-2'-deoxyribonucleotide-DNA = a 3'-end 2'-deoxyribonucleotide-(2,3-dehydro-2,3-deoxyribose 5'-phosphate)-DNA + a 5'-end 5'-phospho-2'-deoxyribonucleoside-DNA + H(+)</text>
        <dbReference type="Rhea" id="RHEA:66592"/>
        <dbReference type="Rhea" id="RHEA-COMP:13180"/>
        <dbReference type="Rhea" id="RHEA-COMP:16897"/>
        <dbReference type="Rhea" id="RHEA-COMP:17067"/>
        <dbReference type="ChEBI" id="CHEBI:15378"/>
        <dbReference type="ChEBI" id="CHEBI:136412"/>
        <dbReference type="ChEBI" id="CHEBI:157695"/>
        <dbReference type="ChEBI" id="CHEBI:167181"/>
        <dbReference type="EC" id="4.2.99.18"/>
    </reaction>
</comment>
<protein>
    <recommendedName>
        <fullName evidence="3">DNA-(apurinic or apyrimidinic site) lyase</fullName>
        <ecNumber evidence="3">4.2.99.18</ecNumber>
    </recommendedName>
</protein>
<dbReference type="Gene3D" id="3.30.310.40">
    <property type="match status" value="1"/>
</dbReference>
<evidence type="ECO:0000256" key="12">
    <source>
        <dbReference type="SAM" id="MobiDB-lite"/>
    </source>
</evidence>
<keyword evidence="4" id="KW-0227">DNA damage</keyword>
<evidence type="ECO:0000256" key="1">
    <source>
        <dbReference type="ARBA" id="ARBA00004123"/>
    </source>
</evidence>
<comment type="subcellular location">
    <subcellularLocation>
        <location evidence="1">Nucleus</location>
    </subcellularLocation>
</comment>
<evidence type="ECO:0000256" key="11">
    <source>
        <dbReference type="ARBA" id="ARBA00044632"/>
    </source>
</evidence>
<dbReference type="Proteomes" id="UP000567179">
    <property type="component" value="Unassembled WGS sequence"/>
</dbReference>
<name>A0A8H5FBT4_9AGAR</name>
<dbReference type="GO" id="GO:0006289">
    <property type="term" value="P:nucleotide-excision repair"/>
    <property type="evidence" value="ECO:0007669"/>
    <property type="project" value="InterPro"/>
</dbReference>
<dbReference type="Gene3D" id="1.10.340.30">
    <property type="entry name" value="Hypothetical protein, domain 2"/>
    <property type="match status" value="1"/>
</dbReference>
<dbReference type="Pfam" id="PF07934">
    <property type="entry name" value="OGG_N"/>
    <property type="match status" value="1"/>
</dbReference>
<dbReference type="Pfam" id="PF00730">
    <property type="entry name" value="HhH-GPD"/>
    <property type="match status" value="1"/>
</dbReference>